<accession>A0A0A9AIR9</accession>
<organism evidence="1">
    <name type="scientific">Arundo donax</name>
    <name type="common">Giant reed</name>
    <name type="synonym">Donax arundinaceus</name>
    <dbReference type="NCBI Taxonomy" id="35708"/>
    <lineage>
        <taxon>Eukaryota</taxon>
        <taxon>Viridiplantae</taxon>
        <taxon>Streptophyta</taxon>
        <taxon>Embryophyta</taxon>
        <taxon>Tracheophyta</taxon>
        <taxon>Spermatophyta</taxon>
        <taxon>Magnoliopsida</taxon>
        <taxon>Liliopsida</taxon>
        <taxon>Poales</taxon>
        <taxon>Poaceae</taxon>
        <taxon>PACMAD clade</taxon>
        <taxon>Arundinoideae</taxon>
        <taxon>Arundineae</taxon>
        <taxon>Arundo</taxon>
    </lineage>
</organism>
<evidence type="ECO:0000313" key="1">
    <source>
        <dbReference type="EMBL" id="JAD51041.1"/>
    </source>
</evidence>
<name>A0A0A9AIR9_ARUDO</name>
<proteinExistence type="predicted"/>
<reference evidence="1" key="1">
    <citation type="submission" date="2014-09" db="EMBL/GenBank/DDBJ databases">
        <authorList>
            <person name="Magalhaes I.L.F."/>
            <person name="Oliveira U."/>
            <person name="Santos F.R."/>
            <person name="Vidigal T.H.D.A."/>
            <person name="Brescovit A.D."/>
            <person name="Santos A.J."/>
        </authorList>
    </citation>
    <scope>NUCLEOTIDE SEQUENCE</scope>
    <source>
        <tissue evidence="1">Shoot tissue taken approximately 20 cm above the soil surface</tissue>
    </source>
</reference>
<dbReference type="AlphaFoldDB" id="A0A0A9AIR9"/>
<dbReference type="EMBL" id="GBRH01246854">
    <property type="protein sequence ID" value="JAD51041.1"/>
    <property type="molecule type" value="Transcribed_RNA"/>
</dbReference>
<protein>
    <submittedName>
        <fullName evidence="1">Uncharacterized protein</fullName>
    </submittedName>
</protein>
<reference evidence="1" key="2">
    <citation type="journal article" date="2015" name="Data Brief">
        <title>Shoot transcriptome of the giant reed, Arundo donax.</title>
        <authorList>
            <person name="Barrero R.A."/>
            <person name="Guerrero F.D."/>
            <person name="Moolhuijzen P."/>
            <person name="Goolsby J.A."/>
            <person name="Tidwell J."/>
            <person name="Bellgard S.E."/>
            <person name="Bellgard M.I."/>
        </authorList>
    </citation>
    <scope>NUCLEOTIDE SEQUENCE</scope>
    <source>
        <tissue evidence="1">Shoot tissue taken approximately 20 cm above the soil surface</tissue>
    </source>
</reference>
<sequence length="87" mass="10057">MKDRTMRQISGTEEENGATYGKLGIASSGSRQNAVTFMLYSYSFFITICSYESLVRMSSICFRHSRRSNWWYLSLVFSRTSINCAIR</sequence>